<evidence type="ECO:0000256" key="2">
    <source>
        <dbReference type="ARBA" id="ARBA00023235"/>
    </source>
</evidence>
<dbReference type="Proteomes" id="UP001312908">
    <property type="component" value="Unassembled WGS sequence"/>
</dbReference>
<dbReference type="RefSeq" id="WP_394819851.1">
    <property type="nucleotide sequence ID" value="NZ_JAWJZY010000003.1"/>
</dbReference>
<dbReference type="InterPro" id="IPR012341">
    <property type="entry name" value="6hp_glycosidase-like_sf"/>
</dbReference>
<keyword evidence="4" id="KW-1185">Reference proteome</keyword>
<name>A0ABU7U4H3_9PROT</name>
<dbReference type="EMBL" id="JAWJZY010000003">
    <property type="protein sequence ID" value="MEE8658976.1"/>
    <property type="molecule type" value="Genomic_DNA"/>
</dbReference>
<evidence type="ECO:0000256" key="1">
    <source>
        <dbReference type="ARBA" id="ARBA00008558"/>
    </source>
</evidence>
<dbReference type="InterPro" id="IPR008928">
    <property type="entry name" value="6-hairpin_glycosidase_sf"/>
</dbReference>
<organism evidence="3 4">
    <name type="scientific">Sorlinia euscelidii</name>
    <dbReference type="NCBI Taxonomy" id="3081148"/>
    <lineage>
        <taxon>Bacteria</taxon>
        <taxon>Pseudomonadati</taxon>
        <taxon>Pseudomonadota</taxon>
        <taxon>Alphaproteobacteria</taxon>
        <taxon>Acetobacterales</taxon>
        <taxon>Acetobacteraceae</taxon>
        <taxon>Sorlinia</taxon>
    </lineage>
</organism>
<reference evidence="3 4" key="1">
    <citation type="submission" date="2023-10" db="EMBL/GenBank/DDBJ databases">
        <title>Sorlinia euscelidii gen. nov., sp. nov., an acetic acid bacteria isolated from the gut of Euscelidius variegatus emitter.</title>
        <authorList>
            <person name="Michoud G."/>
            <person name="Marasco R."/>
            <person name="Seferji K."/>
            <person name="Gonella E."/>
            <person name="Garuglieri E."/>
            <person name="Alma A."/>
            <person name="Mapelli F."/>
            <person name="Borin S."/>
            <person name="Daffonchio D."/>
            <person name="Crotti E."/>
        </authorList>
    </citation>
    <scope>NUCLEOTIDE SEQUENCE [LARGE SCALE GENOMIC DNA]</scope>
    <source>
        <strain evidence="3 4">EV16P</strain>
    </source>
</reference>
<sequence>MQIATEAHRLWLLNQGQRLLDFSKNARVADGFCALDGMGEKPRKAEADGILTARMTHSFALGALLGIPGSHAMSAHGVDCLLHRLNDPEHGGWQENRADISGRKQAYYHAFIALAGATCKEARIEGGDVLLNAASHVLETHFWSEAEGVVYESFSADWQDREDYRGANANMHTTEAMLALSAATGDMKWLQRAMRILERFVHHLSRQHEYCMAEHFDADWNLLPDYNIAHKTDPLRPYGLTPGHFAEWAHLTLKAEAHAIARLGRAPTWMCPDAEGLFRSAVEKGWCHEGKGGIVYTIDWERRPCVTSRAHWVQAETIVAADILYRRTGHEYYREWYQKLWDYVDLTMIDPKHGSWFNEVDAEGVASGIIYPGKADLYHAFQCTLSPLLPIAASLAEAIWLSKA</sequence>
<dbReference type="InterPro" id="IPR010819">
    <property type="entry name" value="AGE/CE"/>
</dbReference>
<comment type="similarity">
    <text evidence="1">Belongs to the N-acylglucosamine 2-epimerase family.</text>
</comment>
<dbReference type="Gene3D" id="1.50.10.10">
    <property type="match status" value="1"/>
</dbReference>
<proteinExistence type="inferred from homology"/>
<gene>
    <name evidence="3" type="ORF">DOFOFD_08125</name>
</gene>
<dbReference type="PANTHER" id="PTHR15108">
    <property type="entry name" value="N-ACYLGLUCOSAMINE-2-EPIMERASE"/>
    <property type="match status" value="1"/>
</dbReference>
<comment type="caution">
    <text evidence="3">The sequence shown here is derived from an EMBL/GenBank/DDBJ whole genome shotgun (WGS) entry which is preliminary data.</text>
</comment>
<protein>
    <submittedName>
        <fullName evidence="3">D-mannose isomerase</fullName>
    </submittedName>
</protein>
<dbReference type="GO" id="GO:0016853">
    <property type="term" value="F:isomerase activity"/>
    <property type="evidence" value="ECO:0007669"/>
    <property type="project" value="UniProtKB-KW"/>
</dbReference>
<evidence type="ECO:0000313" key="4">
    <source>
        <dbReference type="Proteomes" id="UP001312908"/>
    </source>
</evidence>
<dbReference type="SUPFAM" id="SSF48208">
    <property type="entry name" value="Six-hairpin glycosidases"/>
    <property type="match status" value="1"/>
</dbReference>
<dbReference type="Pfam" id="PF07221">
    <property type="entry name" value="GlcNAc_2-epim"/>
    <property type="match status" value="1"/>
</dbReference>
<accession>A0ABU7U4H3</accession>
<evidence type="ECO:0000313" key="3">
    <source>
        <dbReference type="EMBL" id="MEE8658976.1"/>
    </source>
</evidence>
<keyword evidence="2 3" id="KW-0413">Isomerase</keyword>